<evidence type="ECO:0000313" key="3">
    <source>
        <dbReference type="EMBL" id="ATP21621.1"/>
    </source>
</evidence>
<sequence length="94" mass="10040">MAEEDSRRPQGSVASQSYISAADVGDQQSSSPAGRTDPERRFTASTDSRSSWSCRRCTQARADGAAPVYAGQPGYGPHLDRDGDGIGCEPYRGR</sequence>
<proteinExistence type="predicted"/>
<evidence type="ECO:0000256" key="1">
    <source>
        <dbReference type="SAM" id="MobiDB-lite"/>
    </source>
</evidence>
<accession>A0A2D1R9S6</accession>
<protein>
    <recommendedName>
        <fullName evidence="2">Excalibur calcium-binding domain-containing protein</fullName>
    </recommendedName>
</protein>
<dbReference type="InterPro" id="IPR008613">
    <property type="entry name" value="Excalibur_Ca-bd_domain"/>
</dbReference>
<dbReference type="AlphaFoldDB" id="A0A2D1R9S6"/>
<evidence type="ECO:0000313" key="4">
    <source>
        <dbReference type="Proteomes" id="UP000037029"/>
    </source>
</evidence>
<name>A0A2D1R9S6_SPHYA</name>
<evidence type="ECO:0000259" key="2">
    <source>
        <dbReference type="SMART" id="SM00894"/>
    </source>
</evidence>
<feature type="domain" description="Excalibur calcium-binding" evidence="2">
    <location>
        <begin position="53"/>
        <end position="89"/>
    </location>
</feature>
<feature type="region of interest" description="Disordered" evidence="1">
    <location>
        <begin position="1"/>
        <end position="94"/>
    </location>
</feature>
<organism evidence="3 4">
    <name type="scientific">Sphingobium yanoikuyae</name>
    <name type="common">Sphingomonas yanoikuyae</name>
    <dbReference type="NCBI Taxonomy" id="13690"/>
    <lineage>
        <taxon>Bacteria</taxon>
        <taxon>Pseudomonadati</taxon>
        <taxon>Pseudomonadota</taxon>
        <taxon>Alphaproteobacteria</taxon>
        <taxon>Sphingomonadales</taxon>
        <taxon>Sphingomonadaceae</taxon>
        <taxon>Sphingobium</taxon>
    </lineage>
</organism>
<feature type="compositionally biased region" description="Polar residues" evidence="1">
    <location>
        <begin position="43"/>
        <end position="53"/>
    </location>
</feature>
<dbReference type="EMBL" id="CP020925">
    <property type="protein sequence ID" value="ATP21621.1"/>
    <property type="molecule type" value="Genomic_DNA"/>
</dbReference>
<reference evidence="3 4" key="1">
    <citation type="submission" date="2017-04" db="EMBL/GenBank/DDBJ databases">
        <title>Characterization, genome and methylation analysis of a phthalic acid esters degrading strain Sphingobium yanoikuyae SHJ.</title>
        <authorList>
            <person name="Feng L."/>
        </authorList>
    </citation>
    <scope>NUCLEOTIDE SEQUENCE [LARGE SCALE GENOMIC DNA]</scope>
    <source>
        <strain evidence="3 4">SHJ</strain>
    </source>
</reference>
<gene>
    <name evidence="3" type="ORF">BV87_19045</name>
</gene>
<dbReference type="SMART" id="SM00894">
    <property type="entry name" value="Excalibur"/>
    <property type="match status" value="1"/>
</dbReference>
<dbReference type="Pfam" id="PF05901">
    <property type="entry name" value="Excalibur"/>
    <property type="match status" value="1"/>
</dbReference>
<dbReference type="Proteomes" id="UP000037029">
    <property type="component" value="Chromosome"/>
</dbReference>